<keyword evidence="2" id="KW-1185">Reference proteome</keyword>
<name>A0ACC2BH65_DIPCM</name>
<evidence type="ECO:0000313" key="1">
    <source>
        <dbReference type="EMBL" id="KAJ7529153.1"/>
    </source>
</evidence>
<protein>
    <submittedName>
        <fullName evidence="1">Uncharacterized protein</fullName>
    </submittedName>
</protein>
<organism evidence="1 2">
    <name type="scientific">Diphasiastrum complanatum</name>
    <name type="common">Issler's clubmoss</name>
    <name type="synonym">Lycopodium complanatum</name>
    <dbReference type="NCBI Taxonomy" id="34168"/>
    <lineage>
        <taxon>Eukaryota</taxon>
        <taxon>Viridiplantae</taxon>
        <taxon>Streptophyta</taxon>
        <taxon>Embryophyta</taxon>
        <taxon>Tracheophyta</taxon>
        <taxon>Lycopodiopsida</taxon>
        <taxon>Lycopodiales</taxon>
        <taxon>Lycopodiaceae</taxon>
        <taxon>Lycopodioideae</taxon>
        <taxon>Diphasiastrum</taxon>
    </lineage>
</organism>
<reference evidence="2" key="1">
    <citation type="journal article" date="2024" name="Proc. Natl. Acad. Sci. U.S.A.">
        <title>Extraordinary preservation of gene collinearity over three hundred million years revealed in homosporous lycophytes.</title>
        <authorList>
            <person name="Li C."/>
            <person name="Wickell D."/>
            <person name="Kuo L.Y."/>
            <person name="Chen X."/>
            <person name="Nie B."/>
            <person name="Liao X."/>
            <person name="Peng D."/>
            <person name="Ji J."/>
            <person name="Jenkins J."/>
            <person name="Williams M."/>
            <person name="Shu S."/>
            <person name="Plott C."/>
            <person name="Barry K."/>
            <person name="Rajasekar S."/>
            <person name="Grimwood J."/>
            <person name="Han X."/>
            <person name="Sun S."/>
            <person name="Hou Z."/>
            <person name="He W."/>
            <person name="Dai G."/>
            <person name="Sun C."/>
            <person name="Schmutz J."/>
            <person name="Leebens-Mack J.H."/>
            <person name="Li F.W."/>
            <person name="Wang L."/>
        </authorList>
    </citation>
    <scope>NUCLEOTIDE SEQUENCE [LARGE SCALE GENOMIC DNA]</scope>
    <source>
        <strain evidence="2">cv. PW_Plant_1</strain>
    </source>
</reference>
<accession>A0ACC2BH65</accession>
<proteinExistence type="predicted"/>
<evidence type="ECO:0000313" key="2">
    <source>
        <dbReference type="Proteomes" id="UP001162992"/>
    </source>
</evidence>
<sequence>MAEESAFSDIEEIHEDILQYSPVHVCESDDPSDGWVTLHLDASARVEEIEPLHTRTIYSLQGSADRTMEVSQDYVSNLSSVAHLLASQLQPSCGQEITSPSELFIRSPPTSGSTESSVDYPHLFDKEGQKDEEITLVDQSLSSDFPEFEEIDDNFDINSLDSDETVDGSSQLYSGFPALLTGNFHTLTNPSSADFSHPSLNEASMKHSFSFQHHLDSMITFDENLNSNSFEIHGNHALDSVDMAGDCNNCSTDSIQNQNAFSDECNVYAKLQIEGKLEKSHQEEPITLPSESNKAANSRKRKDHGLLLENLPGGHVSSNKKFYCGQTAYEKQKPEAGTVRDLDPEGSSTERKEGRVASTDDNLRTISSTIAELNNTINLISAENISLRTKLTFFNQSAACSAKTGHISAGQPLGPLAIRHGTKVFSYKCISPIPIPGFILLQRSIRNNIKLKGCQVSAETFDTKRIAGVAAMGFCFIMMLCLPFNWRFSGSQNMKRGDILLWRGLKYPDMPINSRNFNLLDREIEQICLNSSTANYCIPGREPHDCHGMSGRDTIIGGIEQQKTTVEKKILKNLKGIQLTSLNFCHSNRCRSKNLSAPSGRTAFLPGIIKSLKSDGSLTVPKVNAGTRTTLQSAQQDQWKKGQDGQKSKQITLAVKTSRALQDLQSFKKTILKVSKGLGEHQRQNRNAFRFQKAFPTNGKVSATTKIITRLETSGFKQQQISQKFAGNMLGRGACTEMFRYKISPAPETHQGNVPTYCGKAKSNKRHCKSHACPLIKKSAFCSLPDTKHLLALQNIPESSYNAVGPAKNWSDKQSCQRPRPRSSIVVSVLAGSHVQQDKSSKNLDVPDVLQIFVVVLIDGVNYVAYSCILTEQGPKSQVVTD</sequence>
<gene>
    <name evidence="1" type="ORF">O6H91_15G035700</name>
</gene>
<comment type="caution">
    <text evidence="1">The sequence shown here is derived from an EMBL/GenBank/DDBJ whole genome shotgun (WGS) entry which is preliminary data.</text>
</comment>
<dbReference type="EMBL" id="CM055106">
    <property type="protein sequence ID" value="KAJ7529153.1"/>
    <property type="molecule type" value="Genomic_DNA"/>
</dbReference>
<dbReference type="Proteomes" id="UP001162992">
    <property type="component" value="Chromosome 15"/>
</dbReference>